<keyword evidence="2" id="KW-1185">Reference proteome</keyword>
<dbReference type="SUPFAM" id="SSF52540">
    <property type="entry name" value="P-loop containing nucleoside triphosphate hydrolases"/>
    <property type="match status" value="1"/>
</dbReference>
<dbReference type="Proteomes" id="UP000183400">
    <property type="component" value="Unassembled WGS sequence"/>
</dbReference>
<name>A0A1H2Y205_9RHOB</name>
<sequence>MSRNFIILFHAREGSTAIVDALSRHKDISVPILEELDRFWINKFYKSNPDFNLLNTMDKIFSSNTFDLGDDWGFQNYISSNKRGQPVESIGFKWRPHGPIKDIAKIFKKNNVQVFILARRDFLELVASLAISKTAKKGAAGHGHAQFDYANMSEQEQASYRKNLETTMHRVSLASILGIMFRRIAVAIRFRLFALRLTFLGVDIKYLFYEDFRDEPEDFLNDICSYGLLLQKNLDSLTDGQIIKKASQVPARDRIIDYDRTCSFFVVRILRKIYSYLVIEKVNKGS</sequence>
<evidence type="ECO:0000313" key="1">
    <source>
        <dbReference type="EMBL" id="SDW99233.1"/>
    </source>
</evidence>
<dbReference type="InterPro" id="IPR027417">
    <property type="entry name" value="P-loop_NTPase"/>
</dbReference>
<reference evidence="2" key="1">
    <citation type="submission" date="2016-10" db="EMBL/GenBank/DDBJ databases">
        <authorList>
            <person name="Varghese N."/>
            <person name="Submissions S."/>
        </authorList>
    </citation>
    <scope>NUCLEOTIDE SEQUENCE [LARGE SCALE GENOMIC DNA]</scope>
    <source>
        <strain evidence="2">DSM 27839</strain>
    </source>
</reference>
<accession>A0A1H2Y205</accession>
<organism evidence="1 2">
    <name type="scientific">Ruegeria halocynthiae</name>
    <dbReference type="NCBI Taxonomy" id="985054"/>
    <lineage>
        <taxon>Bacteria</taxon>
        <taxon>Pseudomonadati</taxon>
        <taxon>Pseudomonadota</taxon>
        <taxon>Alphaproteobacteria</taxon>
        <taxon>Rhodobacterales</taxon>
        <taxon>Roseobacteraceae</taxon>
        <taxon>Ruegeria</taxon>
    </lineage>
</organism>
<dbReference type="EMBL" id="FNNP01000002">
    <property type="protein sequence ID" value="SDW99233.1"/>
    <property type="molecule type" value="Genomic_DNA"/>
</dbReference>
<proteinExistence type="predicted"/>
<gene>
    <name evidence="1" type="ORF">SAMN05444358_102139</name>
</gene>
<protein>
    <recommendedName>
        <fullName evidence="3">Sulfotransferase family protein</fullName>
    </recommendedName>
</protein>
<evidence type="ECO:0008006" key="3">
    <source>
        <dbReference type="Google" id="ProtNLM"/>
    </source>
</evidence>
<evidence type="ECO:0000313" key="2">
    <source>
        <dbReference type="Proteomes" id="UP000183400"/>
    </source>
</evidence>
<dbReference type="Gene3D" id="3.40.50.300">
    <property type="entry name" value="P-loop containing nucleotide triphosphate hydrolases"/>
    <property type="match status" value="1"/>
</dbReference>
<dbReference type="AlphaFoldDB" id="A0A1H2Y205"/>